<dbReference type="STRING" id="71451.RV07_GL001281"/>
<evidence type="ECO:0000313" key="3">
    <source>
        <dbReference type="EMBL" id="EOT64870.1"/>
    </source>
</evidence>
<protein>
    <submittedName>
        <fullName evidence="2">Uncharacterized protein</fullName>
    </submittedName>
</protein>
<keyword evidence="1" id="KW-0472">Membrane</keyword>
<dbReference type="eggNOG" id="ENOG5033RIP">
    <property type="taxonomic scope" value="Bacteria"/>
</dbReference>
<reference evidence="3 5" key="2">
    <citation type="submission" date="2013-03" db="EMBL/GenBank/DDBJ databases">
        <title>The Genome Sequence of Enterococcus malodoratus ATCC_43197 (PacBio/Illumina hybrid assembly).</title>
        <authorList>
            <consortium name="The Broad Institute Genomics Platform"/>
            <consortium name="The Broad Institute Genome Sequencing Center for Infectious Disease"/>
            <person name="Earl A."/>
            <person name="Russ C."/>
            <person name="Gilmore M."/>
            <person name="Surin D."/>
            <person name="Walker B."/>
            <person name="Young S."/>
            <person name="Zeng Q."/>
            <person name="Gargeya S."/>
            <person name="Fitzgerald M."/>
            <person name="Haas B."/>
            <person name="Abouelleil A."/>
            <person name="Allen A.W."/>
            <person name="Alvarado L."/>
            <person name="Arachchi H.M."/>
            <person name="Berlin A.M."/>
            <person name="Chapman S.B."/>
            <person name="Gainer-Dewar J."/>
            <person name="Goldberg J."/>
            <person name="Griggs A."/>
            <person name="Gujja S."/>
            <person name="Hansen M."/>
            <person name="Howarth C."/>
            <person name="Imamovic A."/>
            <person name="Ireland A."/>
            <person name="Larimer J."/>
            <person name="McCowan C."/>
            <person name="Murphy C."/>
            <person name="Pearson M."/>
            <person name="Poon T.W."/>
            <person name="Priest M."/>
            <person name="Roberts A."/>
            <person name="Saif S."/>
            <person name="Shea T."/>
            <person name="Sisk P."/>
            <person name="Sykes S."/>
            <person name="Wortman J."/>
            <person name="Nusbaum C."/>
            <person name="Birren B."/>
        </authorList>
    </citation>
    <scope>NUCLEOTIDE SEQUENCE [LARGE SCALE GENOMIC DNA]</scope>
    <source>
        <strain evidence="3 5">ATCC 43197</strain>
    </source>
</reference>
<gene>
    <name evidence="3" type="ORF">I585_04071</name>
    <name evidence="2" type="ORF">UAI_01349</name>
</gene>
<evidence type="ECO:0000313" key="5">
    <source>
        <dbReference type="Proteomes" id="UP000014148"/>
    </source>
</evidence>
<organism evidence="2 4">
    <name type="scientific">Enterococcus malodoratus ATCC 43197</name>
    <dbReference type="NCBI Taxonomy" id="1158601"/>
    <lineage>
        <taxon>Bacteria</taxon>
        <taxon>Bacillati</taxon>
        <taxon>Bacillota</taxon>
        <taxon>Bacilli</taxon>
        <taxon>Lactobacillales</taxon>
        <taxon>Enterococcaceae</taxon>
        <taxon>Enterococcus</taxon>
    </lineage>
</organism>
<dbReference type="EMBL" id="ASWA01000004">
    <property type="protein sequence ID" value="EOT64870.1"/>
    <property type="molecule type" value="Genomic_DNA"/>
</dbReference>
<feature type="transmembrane region" description="Helical" evidence="1">
    <location>
        <begin position="221"/>
        <end position="239"/>
    </location>
</feature>
<keyword evidence="1" id="KW-1133">Transmembrane helix</keyword>
<keyword evidence="1" id="KW-0812">Transmembrane</keyword>
<dbReference type="Proteomes" id="UP000014148">
    <property type="component" value="Unassembled WGS sequence"/>
</dbReference>
<dbReference type="OrthoDB" id="2031018at2"/>
<comment type="caution">
    <text evidence="2">The sequence shown here is derived from an EMBL/GenBank/DDBJ whole genome shotgun (WGS) entry which is preliminary data.</text>
</comment>
<dbReference type="PANTHER" id="PTHR37305">
    <property type="entry name" value="INTEGRAL MEMBRANE PROTEIN-RELATED"/>
    <property type="match status" value="1"/>
</dbReference>
<dbReference type="PANTHER" id="PTHR37305:SF1">
    <property type="entry name" value="MEMBRANE PROTEIN"/>
    <property type="match status" value="1"/>
</dbReference>
<dbReference type="Pfam" id="PF12730">
    <property type="entry name" value="ABC2_membrane_4"/>
    <property type="match status" value="1"/>
</dbReference>
<evidence type="ECO:0000256" key="1">
    <source>
        <dbReference type="SAM" id="Phobius"/>
    </source>
</evidence>
<feature type="transmembrane region" description="Helical" evidence="1">
    <location>
        <begin position="18"/>
        <end position="36"/>
    </location>
</feature>
<reference evidence="2 4" key="1">
    <citation type="submission" date="2013-02" db="EMBL/GenBank/DDBJ databases">
        <title>The Genome Sequence of Enterococcus malodoratus ATCC_43197.</title>
        <authorList>
            <consortium name="The Broad Institute Genome Sequencing Platform"/>
            <consortium name="The Broad Institute Genome Sequencing Center for Infectious Disease"/>
            <person name="Earl A.M."/>
            <person name="Gilmore M.S."/>
            <person name="Lebreton F."/>
            <person name="Walker B."/>
            <person name="Young S.K."/>
            <person name="Zeng Q."/>
            <person name="Gargeya S."/>
            <person name="Fitzgerald M."/>
            <person name="Haas B."/>
            <person name="Abouelleil A."/>
            <person name="Alvarado L."/>
            <person name="Arachchi H.M."/>
            <person name="Berlin A.M."/>
            <person name="Chapman S.B."/>
            <person name="Dewar J."/>
            <person name="Goldberg J."/>
            <person name="Griggs A."/>
            <person name="Gujja S."/>
            <person name="Hansen M."/>
            <person name="Howarth C."/>
            <person name="Imamovic A."/>
            <person name="Larimer J."/>
            <person name="McCowan C."/>
            <person name="Murphy C."/>
            <person name="Neiman D."/>
            <person name="Pearson M."/>
            <person name="Priest M."/>
            <person name="Roberts A."/>
            <person name="Saif S."/>
            <person name="Shea T."/>
            <person name="Sisk P."/>
            <person name="Sykes S."/>
            <person name="Wortman J."/>
            <person name="Nusbaum C."/>
            <person name="Birren B."/>
        </authorList>
    </citation>
    <scope>NUCLEOTIDE SEQUENCE [LARGE SCALE GENOMIC DNA]</scope>
    <source>
        <strain evidence="2 4">ATCC 43197</strain>
    </source>
</reference>
<feature type="transmembrane region" description="Helical" evidence="1">
    <location>
        <begin position="145"/>
        <end position="167"/>
    </location>
</feature>
<dbReference type="Proteomes" id="UP000013783">
    <property type="component" value="Unassembled WGS sequence"/>
</dbReference>
<dbReference type="EMBL" id="AJAK01000010">
    <property type="protein sequence ID" value="EOH79371.1"/>
    <property type="molecule type" value="Genomic_DNA"/>
</dbReference>
<sequence length="248" mass="27983">MTRLLKFQLAKAFRQKAFFLYLLAYTIIILSEGLAFKQNPQNDFAQAYAGGKFLIYTLQLQSALIGPLFFLLLAAFAINLERTTGTFHLPLINGLSKKQLLHSKFLYLIILMISSISFLTLFAFLVSGLLNGFGFVFNGLTQSLFTIFLTLISLLTTCIGAVLLCLYTKNVAITMSIGLLILLVDNLLNQFMAGFVSNFSFLFYNYAFSLYNGRQLLARDIPLGLGLSIFYAALFYYLAMRKIKKMEF</sequence>
<accession>R2RFI6</accession>
<evidence type="ECO:0000313" key="4">
    <source>
        <dbReference type="Proteomes" id="UP000013783"/>
    </source>
</evidence>
<dbReference type="PATRIC" id="fig|1158601.3.peg.1315"/>
<feature type="transmembrane region" description="Helical" evidence="1">
    <location>
        <begin position="179"/>
        <end position="201"/>
    </location>
</feature>
<proteinExistence type="predicted"/>
<dbReference type="RefSeq" id="WP_010740200.1">
    <property type="nucleotide sequence ID" value="NZ_KB946250.1"/>
</dbReference>
<feature type="transmembrane region" description="Helical" evidence="1">
    <location>
        <begin position="105"/>
        <end position="125"/>
    </location>
</feature>
<keyword evidence="5" id="KW-1185">Reference proteome</keyword>
<feature type="transmembrane region" description="Helical" evidence="1">
    <location>
        <begin position="56"/>
        <end position="78"/>
    </location>
</feature>
<dbReference type="AlphaFoldDB" id="R2RFI6"/>
<name>R2RFI6_9ENTE</name>
<evidence type="ECO:0000313" key="2">
    <source>
        <dbReference type="EMBL" id="EOH79371.1"/>
    </source>
</evidence>